<dbReference type="Proteomes" id="UP000005536">
    <property type="component" value="Unassembled WGS sequence"/>
</dbReference>
<dbReference type="EMBL" id="ADBF01000259">
    <property type="protein sequence ID" value="EFE48182.1"/>
    <property type="molecule type" value="Genomic_DNA"/>
</dbReference>
<protein>
    <submittedName>
        <fullName evidence="1">Uncharacterized protein</fullName>
    </submittedName>
</protein>
<gene>
    <name evidence="1" type="ORF">NEIELOOT_03099</name>
</gene>
<proteinExistence type="predicted"/>
<organism evidence="1 2">
    <name type="scientific">Neisseria elongata subsp. glycolytica ATCC 29315</name>
    <dbReference type="NCBI Taxonomy" id="546263"/>
    <lineage>
        <taxon>Bacteria</taxon>
        <taxon>Pseudomonadati</taxon>
        <taxon>Pseudomonadota</taxon>
        <taxon>Betaproteobacteria</taxon>
        <taxon>Neisseriales</taxon>
        <taxon>Neisseriaceae</taxon>
        <taxon>Neisseria</taxon>
    </lineage>
</organism>
<accession>D4DVI1</accession>
<evidence type="ECO:0000313" key="1">
    <source>
        <dbReference type="EMBL" id="EFE48182.1"/>
    </source>
</evidence>
<reference evidence="1 2" key="1">
    <citation type="submission" date="2010-02" db="EMBL/GenBank/DDBJ databases">
        <authorList>
            <person name="Weinstock G."/>
            <person name="Sodergren E."/>
            <person name="Clifton S."/>
            <person name="Fulton L."/>
            <person name="Fulton B."/>
            <person name="Courtney L."/>
            <person name="Fronick C."/>
            <person name="Harrison M."/>
            <person name="Strong C."/>
            <person name="Farmer C."/>
            <person name="Delahaunty K."/>
            <person name="Markovic C."/>
            <person name="Hall O."/>
            <person name="Minx P."/>
            <person name="Tomlinson C."/>
            <person name="Mitreva M."/>
            <person name="Nelson J."/>
            <person name="Hou S."/>
            <person name="Wollam A."/>
            <person name="Pepin K.H."/>
            <person name="Johnson M."/>
            <person name="Bhonagiri V."/>
            <person name="Zhang X."/>
            <person name="Suruliraj S."/>
            <person name="Warren W."/>
            <person name="Chinwalla A."/>
            <person name="Mardis E.R."/>
            <person name="Wilson R.K."/>
        </authorList>
    </citation>
    <scope>NUCLEOTIDE SEQUENCE [LARGE SCALE GENOMIC DNA]</scope>
    <source>
        <strain evidence="1 2">ATCC 29315</strain>
    </source>
</reference>
<sequence>MAVGFMETSFKGGQKVQAAFPPADNALFYATIPLFVTINHI</sequence>
<evidence type="ECO:0000313" key="2">
    <source>
        <dbReference type="Proteomes" id="UP000005536"/>
    </source>
</evidence>
<comment type="caution">
    <text evidence="1">The sequence shown here is derived from an EMBL/GenBank/DDBJ whole genome shotgun (WGS) entry which is preliminary data.</text>
</comment>
<dbReference type="AlphaFoldDB" id="D4DVI1"/>
<name>D4DVI1_NEIEG</name>